<evidence type="ECO:0000256" key="8">
    <source>
        <dbReference type="ARBA" id="ARBA00023002"/>
    </source>
</evidence>
<dbReference type="EC" id="1.1.5.3" evidence="4"/>
<dbReference type="RefSeq" id="WP_381434305.1">
    <property type="nucleotide sequence ID" value="NZ_JBHSNO010000005.1"/>
</dbReference>
<dbReference type="PANTHER" id="PTHR13847:SF287">
    <property type="entry name" value="FAD-DEPENDENT OXIDOREDUCTASE DOMAIN-CONTAINING PROTEIN 1"/>
    <property type="match status" value="1"/>
</dbReference>
<proteinExistence type="inferred from homology"/>
<sequence>MNSFDIVVIGAGIIGSSVAYHLSKEGYSVALVEKGDIANGTSSRCDAVALICDKKPGIDTEIGFKSIQLYKELVKEFSFDFEFSTRGSLYVCETEQELEIANGYVAEQSAAGYDMKMVDHKELLEIEPYLAKDLEGGIWTEVDSTMNPYLVCYAFVEEAKKYGLKLFTNHEVRDITKRLDGRVQSVITDRTTIHTNRVVNCAGVWAAKIGEMVGIDIPIQPRKGMVLISEKTKPVVGQKVHEFGYMLSKFEDIQYKRNVSKLVEENNIAFTIEPTEANNFLLGGHRAFKGYDISSENDVIRGIAERAIRFLPILKDISCIRAYAGIRPWVADHLPIVSEVEEVPGFYIASGHEGDGISMAPITGRMITQLIAGQETDFNIDRLNFSRYKQLDKVSSY</sequence>
<evidence type="ECO:0000256" key="7">
    <source>
        <dbReference type="ARBA" id="ARBA00022827"/>
    </source>
</evidence>
<dbReference type="InterPro" id="IPR036188">
    <property type="entry name" value="FAD/NAD-bd_sf"/>
</dbReference>
<dbReference type="Proteomes" id="UP001596109">
    <property type="component" value="Unassembled WGS sequence"/>
</dbReference>
<evidence type="ECO:0000256" key="4">
    <source>
        <dbReference type="ARBA" id="ARBA00013029"/>
    </source>
</evidence>
<dbReference type="EMBL" id="JBHSNO010000005">
    <property type="protein sequence ID" value="MFC5589516.1"/>
    <property type="molecule type" value="Genomic_DNA"/>
</dbReference>
<dbReference type="SUPFAM" id="SSF54373">
    <property type="entry name" value="FAD-linked reductases, C-terminal domain"/>
    <property type="match status" value="1"/>
</dbReference>
<evidence type="ECO:0000313" key="11">
    <source>
        <dbReference type="EMBL" id="MFC5589516.1"/>
    </source>
</evidence>
<dbReference type="Gene3D" id="3.30.9.10">
    <property type="entry name" value="D-Amino Acid Oxidase, subunit A, domain 2"/>
    <property type="match status" value="1"/>
</dbReference>
<keyword evidence="12" id="KW-1185">Reference proteome</keyword>
<evidence type="ECO:0000256" key="1">
    <source>
        <dbReference type="ARBA" id="ARBA00001974"/>
    </source>
</evidence>
<comment type="cofactor">
    <cofactor evidence="1">
        <name>FAD</name>
        <dbReference type="ChEBI" id="CHEBI:57692"/>
    </cofactor>
</comment>
<comment type="similarity">
    <text evidence="3">Belongs to the FAD-dependent glycerol-3-phosphate dehydrogenase family.</text>
</comment>
<gene>
    <name evidence="11" type="ORF">ACFPRA_11490</name>
</gene>
<dbReference type="Pfam" id="PF01266">
    <property type="entry name" value="DAO"/>
    <property type="match status" value="1"/>
</dbReference>
<dbReference type="Gene3D" id="3.50.50.60">
    <property type="entry name" value="FAD/NAD(P)-binding domain"/>
    <property type="match status" value="1"/>
</dbReference>
<evidence type="ECO:0000259" key="10">
    <source>
        <dbReference type="Pfam" id="PF01266"/>
    </source>
</evidence>
<evidence type="ECO:0000256" key="9">
    <source>
        <dbReference type="ARBA" id="ARBA00049055"/>
    </source>
</evidence>
<reference evidence="12" key="1">
    <citation type="journal article" date="2019" name="Int. J. Syst. Evol. Microbiol.">
        <title>The Global Catalogue of Microorganisms (GCM) 10K type strain sequencing project: providing services to taxonomists for standard genome sequencing and annotation.</title>
        <authorList>
            <consortium name="The Broad Institute Genomics Platform"/>
            <consortium name="The Broad Institute Genome Sequencing Center for Infectious Disease"/>
            <person name="Wu L."/>
            <person name="Ma J."/>
        </authorList>
    </citation>
    <scope>NUCLEOTIDE SEQUENCE [LARGE SCALE GENOMIC DNA]</scope>
    <source>
        <strain evidence="12">CGMCC 4.1434</strain>
    </source>
</reference>
<dbReference type="InterPro" id="IPR000447">
    <property type="entry name" value="G3P_DH_FAD-dep"/>
</dbReference>
<keyword evidence="8 11" id="KW-0560">Oxidoreductase</keyword>
<evidence type="ECO:0000256" key="6">
    <source>
        <dbReference type="ARBA" id="ARBA00022630"/>
    </source>
</evidence>
<comment type="caution">
    <text evidence="11">The sequence shown here is derived from an EMBL/GenBank/DDBJ whole genome shotgun (WGS) entry which is preliminary data.</text>
</comment>
<comment type="pathway">
    <text evidence="2">Polyol metabolism; glycerol degradation via glycerol kinase pathway; glycerone phosphate from sn-glycerol 3-phosphate (aerobic route): step 1/1.</text>
</comment>
<accession>A0ABW0TJ91</accession>
<dbReference type="GO" id="GO:0016491">
    <property type="term" value="F:oxidoreductase activity"/>
    <property type="evidence" value="ECO:0007669"/>
    <property type="project" value="UniProtKB-KW"/>
</dbReference>
<evidence type="ECO:0000313" key="12">
    <source>
        <dbReference type="Proteomes" id="UP001596109"/>
    </source>
</evidence>
<keyword evidence="7" id="KW-0274">FAD</keyword>
<comment type="catalytic activity">
    <reaction evidence="9">
        <text>a quinone + sn-glycerol 3-phosphate = dihydroxyacetone phosphate + a quinol</text>
        <dbReference type="Rhea" id="RHEA:18977"/>
        <dbReference type="ChEBI" id="CHEBI:24646"/>
        <dbReference type="ChEBI" id="CHEBI:57597"/>
        <dbReference type="ChEBI" id="CHEBI:57642"/>
        <dbReference type="ChEBI" id="CHEBI:132124"/>
        <dbReference type="EC" id="1.1.5.3"/>
    </reaction>
</comment>
<evidence type="ECO:0000256" key="2">
    <source>
        <dbReference type="ARBA" id="ARBA00004977"/>
    </source>
</evidence>
<evidence type="ECO:0000256" key="3">
    <source>
        <dbReference type="ARBA" id="ARBA00007330"/>
    </source>
</evidence>
<dbReference type="PANTHER" id="PTHR13847">
    <property type="entry name" value="SARCOSINE DEHYDROGENASE-RELATED"/>
    <property type="match status" value="1"/>
</dbReference>
<name>A0ABW0TJ91_9BACL</name>
<dbReference type="SUPFAM" id="SSF51905">
    <property type="entry name" value="FAD/NAD(P)-binding domain"/>
    <property type="match status" value="1"/>
</dbReference>
<organism evidence="11 12">
    <name type="scientific">Sporosarcina soli</name>
    <dbReference type="NCBI Taxonomy" id="334736"/>
    <lineage>
        <taxon>Bacteria</taxon>
        <taxon>Bacillati</taxon>
        <taxon>Bacillota</taxon>
        <taxon>Bacilli</taxon>
        <taxon>Bacillales</taxon>
        <taxon>Caryophanaceae</taxon>
        <taxon>Sporosarcina</taxon>
    </lineage>
</organism>
<keyword evidence="6" id="KW-0285">Flavoprotein</keyword>
<feature type="domain" description="FAD dependent oxidoreductase" evidence="10">
    <location>
        <begin position="5"/>
        <end position="370"/>
    </location>
</feature>
<dbReference type="InterPro" id="IPR006076">
    <property type="entry name" value="FAD-dep_OxRdtase"/>
</dbReference>
<protein>
    <recommendedName>
        <fullName evidence="5">Aerobic glycerol-3-phosphate dehydrogenase</fullName>
        <ecNumber evidence="4">1.1.5.3</ecNumber>
    </recommendedName>
</protein>
<dbReference type="PRINTS" id="PR01001">
    <property type="entry name" value="FADG3PDH"/>
</dbReference>
<evidence type="ECO:0000256" key="5">
    <source>
        <dbReference type="ARBA" id="ARBA00017956"/>
    </source>
</evidence>